<feature type="transmembrane region" description="Helical" evidence="1">
    <location>
        <begin position="32"/>
        <end position="49"/>
    </location>
</feature>
<dbReference type="KEGG" id="pcy:PCYB_007840"/>
<name>K6V3U1_PLACD</name>
<keyword evidence="1" id="KW-0812">Transmembrane</keyword>
<dbReference type="EMBL" id="DF158574">
    <property type="protein sequence ID" value="GAB70035.1"/>
    <property type="molecule type" value="Genomic_DNA"/>
</dbReference>
<gene>
    <name evidence="2" type="ORF">PCYB_007840</name>
</gene>
<dbReference type="AlphaFoldDB" id="K6V3U1"/>
<reference evidence="2 3" key="1">
    <citation type="journal article" date="2012" name="Nat. Genet.">
        <title>Plasmodium cynomolgi genome sequences provide insight into Plasmodium vivax and the monkey malaria clade.</title>
        <authorList>
            <person name="Tachibana S."/>
            <person name="Sullivan S.A."/>
            <person name="Kawai S."/>
            <person name="Nakamura S."/>
            <person name="Kim H.R."/>
            <person name="Goto N."/>
            <person name="Arisue N."/>
            <person name="Palacpac N.M.Q."/>
            <person name="Honma H."/>
            <person name="Yagi M."/>
            <person name="Tougan T."/>
            <person name="Katakai Y."/>
            <person name="Kaneko O."/>
            <person name="Mita T."/>
            <person name="Kita K."/>
            <person name="Yasutomi Y."/>
            <person name="Sutton P.L."/>
            <person name="Shakhbatyan R."/>
            <person name="Horii T."/>
            <person name="Yasunaga T."/>
            <person name="Barnwell J.W."/>
            <person name="Escalante A.A."/>
            <person name="Carlton J.M."/>
            <person name="Tanabe K."/>
        </authorList>
    </citation>
    <scope>NUCLEOTIDE SEQUENCE [LARGE SCALE GENOMIC DNA]</scope>
    <source>
        <strain evidence="2 3">B</strain>
    </source>
</reference>
<feature type="transmembrane region" description="Helical" evidence="1">
    <location>
        <begin position="55"/>
        <end position="74"/>
    </location>
</feature>
<dbReference type="Proteomes" id="UP000006319">
    <property type="component" value="Unassembled WGS sequence"/>
</dbReference>
<dbReference type="RefSeq" id="XP_004228253.1">
    <property type="nucleotide sequence ID" value="XM_004228205.1"/>
</dbReference>
<sequence length="93" mass="10337">ILKFLKKADAKYERFIYNILNDNIPQNAKDSLVISNASLTTLLLVLSGVAPATVISSYISLLLVLLPILLMYILHRYKKCKPLNKIYGSSGSP</sequence>
<feature type="non-terminal residue" evidence="2">
    <location>
        <position position="1"/>
    </location>
</feature>
<keyword evidence="1" id="KW-0472">Membrane</keyword>
<keyword evidence="3" id="KW-1185">Reference proteome</keyword>
<keyword evidence="1" id="KW-1133">Transmembrane helix</keyword>
<accession>K6V3U1</accession>
<dbReference type="VEuPathDB" id="PlasmoDB:PCYB_007840"/>
<proteinExistence type="predicted"/>
<organism evidence="2 3">
    <name type="scientific">Plasmodium cynomolgi (strain B)</name>
    <dbReference type="NCBI Taxonomy" id="1120755"/>
    <lineage>
        <taxon>Eukaryota</taxon>
        <taxon>Sar</taxon>
        <taxon>Alveolata</taxon>
        <taxon>Apicomplexa</taxon>
        <taxon>Aconoidasida</taxon>
        <taxon>Haemosporida</taxon>
        <taxon>Plasmodiidae</taxon>
        <taxon>Plasmodium</taxon>
        <taxon>Plasmodium (Plasmodium)</taxon>
    </lineage>
</organism>
<protein>
    <submittedName>
        <fullName evidence="2">Pv-fam-d protein</fullName>
    </submittedName>
</protein>
<evidence type="ECO:0000256" key="1">
    <source>
        <dbReference type="SAM" id="Phobius"/>
    </source>
</evidence>
<evidence type="ECO:0000313" key="2">
    <source>
        <dbReference type="EMBL" id="GAB70035.1"/>
    </source>
</evidence>
<dbReference type="GeneID" id="14696577"/>
<evidence type="ECO:0000313" key="3">
    <source>
        <dbReference type="Proteomes" id="UP000006319"/>
    </source>
</evidence>